<protein>
    <submittedName>
        <fullName evidence="1">Uncharacterized protein</fullName>
    </submittedName>
</protein>
<reference evidence="1 2" key="1">
    <citation type="journal article" date="2012" name="J. Bacteriol.">
        <title>Genome Sequence of the Fish Pathogen Flavobacterium columnare ATCC 49512.</title>
        <authorList>
            <person name="Tekedar H.C."/>
            <person name="Karsi A."/>
            <person name="Gillaspy A.F."/>
            <person name="Dyer D.W."/>
            <person name="Benton N.R."/>
            <person name="Zaitshik J."/>
            <person name="Vamenta S."/>
            <person name="Banes M.M."/>
            <person name="Gulsoy N."/>
            <person name="Aboko-Cole M."/>
            <person name="Waldbieser G.C."/>
            <person name="Lawrence M.L."/>
        </authorList>
    </citation>
    <scope>NUCLEOTIDE SEQUENCE [LARGE SCALE GENOMIC DNA]</scope>
    <source>
        <strain evidence="2">ATCC 49512 / CIP 103533 / TG 44/87</strain>
    </source>
</reference>
<dbReference type="STRING" id="1041826.FCOL_11455"/>
<dbReference type="AlphaFoldDB" id="G8X7Y0"/>
<evidence type="ECO:0000313" key="1">
    <source>
        <dbReference type="EMBL" id="AEW87094.1"/>
    </source>
</evidence>
<accession>G8X7Y0</accession>
<proteinExistence type="predicted"/>
<organism evidence="1 2">
    <name type="scientific">Flavobacterium columnare (strain ATCC 49512 / CIP 103533 / TG 44/87)</name>
    <dbReference type="NCBI Taxonomy" id="1041826"/>
    <lineage>
        <taxon>Bacteria</taxon>
        <taxon>Pseudomonadati</taxon>
        <taxon>Bacteroidota</taxon>
        <taxon>Flavobacteriia</taxon>
        <taxon>Flavobacteriales</taxon>
        <taxon>Flavobacteriaceae</taxon>
        <taxon>Flavobacterium</taxon>
    </lineage>
</organism>
<evidence type="ECO:0000313" key="2">
    <source>
        <dbReference type="Proteomes" id="UP000005638"/>
    </source>
</evidence>
<dbReference type="HOGENOM" id="CLU_1872374_0_0_10"/>
<dbReference type="EMBL" id="CP003222">
    <property type="protein sequence ID" value="AEW87094.1"/>
    <property type="molecule type" value="Genomic_DNA"/>
</dbReference>
<name>G8X7Y0_FLACA</name>
<keyword evidence="2" id="KW-1185">Reference proteome</keyword>
<dbReference type="RefSeq" id="WP_014166359.1">
    <property type="nucleotide sequence ID" value="NC_016510.2"/>
</dbReference>
<dbReference type="Proteomes" id="UP000005638">
    <property type="component" value="Chromosome"/>
</dbReference>
<gene>
    <name evidence="1" type="ordered locus">FCOL_11455</name>
</gene>
<dbReference type="KEGG" id="fco:FCOL_11455"/>
<sequence>MKQLDLPFKIDKQYENWEFELDALENRLSGYESYKYIGKQLNYFLNFFTHRTELIFNGDYLTSVILTIKKVNEMDLHIINQFLVLNASKQIKVDRFSSKFKVWRIMYFTTYNPRKKQITVIYGKPRFIQKHLLFLQ</sequence>
<dbReference type="eggNOG" id="ENOG502ZIMZ">
    <property type="taxonomic scope" value="Bacteria"/>
</dbReference>